<comment type="caution">
    <text evidence="3">The sequence shown here is derived from an EMBL/GenBank/DDBJ whole genome shotgun (WGS) entry which is preliminary data.</text>
</comment>
<dbReference type="PANTHER" id="PTHR35149">
    <property type="entry name" value="SLL5132 PROTEIN"/>
    <property type="match status" value="1"/>
</dbReference>
<keyword evidence="4" id="KW-1185">Reference proteome</keyword>
<protein>
    <submittedName>
        <fullName evidence="3">DUF262 domain-containing HNH endonuclease family protein</fullName>
    </submittedName>
</protein>
<dbReference type="EMBL" id="JASBAO010000001">
    <property type="protein sequence ID" value="MDI2090127.1"/>
    <property type="molecule type" value="Genomic_DNA"/>
</dbReference>
<dbReference type="Pfam" id="PF07510">
    <property type="entry name" value="GmrSD_C"/>
    <property type="match status" value="1"/>
</dbReference>
<dbReference type="InterPro" id="IPR011089">
    <property type="entry name" value="GmrSD_C"/>
</dbReference>
<evidence type="ECO:0000259" key="1">
    <source>
        <dbReference type="Pfam" id="PF03235"/>
    </source>
</evidence>
<keyword evidence="3" id="KW-0255">Endonuclease</keyword>
<dbReference type="Proteomes" id="UP001431634">
    <property type="component" value="Unassembled WGS sequence"/>
</dbReference>
<proteinExistence type="predicted"/>
<evidence type="ECO:0000313" key="3">
    <source>
        <dbReference type="EMBL" id="MDI2090127.1"/>
    </source>
</evidence>
<dbReference type="Pfam" id="PF03235">
    <property type="entry name" value="GmrSD_N"/>
    <property type="match status" value="1"/>
</dbReference>
<keyword evidence="3" id="KW-0378">Hydrolase</keyword>
<dbReference type="RefSeq" id="WP_281447278.1">
    <property type="nucleotide sequence ID" value="NZ_JASBAO010000001.1"/>
</dbReference>
<gene>
    <name evidence="3" type="ORF">QJV27_01810</name>
</gene>
<dbReference type="GO" id="GO:0004519">
    <property type="term" value="F:endonuclease activity"/>
    <property type="evidence" value="ECO:0007669"/>
    <property type="project" value="UniProtKB-KW"/>
</dbReference>
<dbReference type="PANTHER" id="PTHR35149:SF2">
    <property type="entry name" value="DUF262 DOMAIN-CONTAINING PROTEIN"/>
    <property type="match status" value="1"/>
</dbReference>
<organism evidence="3 4">
    <name type="scientific">Commensalibacter oyaizuii</name>
    <dbReference type="NCBI Taxonomy" id="3043873"/>
    <lineage>
        <taxon>Bacteria</taxon>
        <taxon>Pseudomonadati</taxon>
        <taxon>Pseudomonadota</taxon>
        <taxon>Alphaproteobacteria</taxon>
        <taxon>Acetobacterales</taxon>
        <taxon>Acetobacteraceae</taxon>
    </lineage>
</organism>
<dbReference type="InterPro" id="IPR004919">
    <property type="entry name" value="GmrSD_N"/>
</dbReference>
<keyword evidence="3" id="KW-0540">Nuclease</keyword>
<evidence type="ECO:0000313" key="4">
    <source>
        <dbReference type="Proteomes" id="UP001431634"/>
    </source>
</evidence>
<sequence length="560" mass="64027">MSVTSIDSRLIGVGALLKQQRLAVPSYQRSYKWELQQVKELYQDIIDAKNKKSEQYFLGTVVITKSEHDNIKNIIDGQQRIVTASILISAIRNYFAKKKDTDSVETITRDYISSKDLRTKNEISHVLILPDDQKFYTEYVIKIKHIGQKAPKNLSDTQKRLFHAIKQAQETIAKITDKDLTKTPDDDLFDLIEFIEKKTVLVSLDVGDEANAYVIFEVLNDRGLDLTVADLLKNYVFGAAGKEKLSECQAQWNKMNTLISNSHGEGDVKKFIRHDWISRNGLIRERDLYDEIKRTITNETSVSNYITNLSNNSEIYAAFLNLDSSLWKDYNDKVKQALYLFNIAKITQVRPLLMSVFNNFNKKEINKTIPMLASWSVRFLICGEGGSGELEKNYAQKAKEISNKTITTALELFDSFKILPTDIRFENSFATVNAKGILARWCLSELEIEKNGNQQKIANPDTNEVNLEHVFPEKSGDSWEKASKDISKYLHRLGNLALLKAKDNSLVGNCSFADKKKVYSKSDFLLTKEIASCSSWDVNEINNRQKELAKLAVRRWKNKP</sequence>
<accession>A0ABT6PZ47</accession>
<feature type="domain" description="GmrSD restriction endonucleases N-terminal" evidence="1">
    <location>
        <begin position="15"/>
        <end position="237"/>
    </location>
</feature>
<feature type="domain" description="GmrSD restriction endonucleases C-terminal" evidence="2">
    <location>
        <begin position="424"/>
        <end position="550"/>
    </location>
</feature>
<reference evidence="3" key="1">
    <citation type="submission" date="2023-05" db="EMBL/GenBank/DDBJ databases">
        <title>Whole genome sequence of Commensalibacter sp.</title>
        <authorList>
            <person name="Charoenyingcharoen P."/>
            <person name="Yukphan P."/>
        </authorList>
    </citation>
    <scope>NUCLEOTIDE SEQUENCE</scope>
    <source>
        <strain evidence="3">TBRC 16381</strain>
    </source>
</reference>
<name>A0ABT6PZ47_9PROT</name>
<evidence type="ECO:0000259" key="2">
    <source>
        <dbReference type="Pfam" id="PF07510"/>
    </source>
</evidence>